<evidence type="ECO:0000313" key="2">
    <source>
        <dbReference type="EMBL" id="CCF82707.1"/>
    </source>
</evidence>
<reference evidence="2 3" key="1">
    <citation type="journal article" date="2012" name="ISME J.">
        <title>Nitrification expanded: discovery, physiology and genomics of a nitrite-oxidizing bacterium from the phylum Chloroflexi.</title>
        <authorList>
            <person name="Sorokin D.Y."/>
            <person name="Lucker S."/>
            <person name="Vejmelkova D."/>
            <person name="Kostrikina N.A."/>
            <person name="Kleerebezem R."/>
            <person name="Rijpstra W.I."/>
            <person name="Damste J.S."/>
            <person name="Le Paslier D."/>
            <person name="Muyzer G."/>
            <person name="Wagner M."/>
            <person name="van Loosdrecht M.C."/>
            <person name="Daims H."/>
        </authorList>
    </citation>
    <scope>NUCLEOTIDE SEQUENCE [LARGE SCALE GENOMIC DNA]</scope>
    <source>
        <strain evidence="3">none</strain>
    </source>
</reference>
<dbReference type="Proteomes" id="UP000004221">
    <property type="component" value="Unassembled WGS sequence"/>
</dbReference>
<feature type="compositionally biased region" description="Polar residues" evidence="1">
    <location>
        <begin position="10"/>
        <end position="25"/>
    </location>
</feature>
<accession>I4EDE5</accession>
<comment type="caution">
    <text evidence="2">The sequence shown here is derived from an EMBL/GenBank/DDBJ whole genome shotgun (WGS) entry which is preliminary data.</text>
</comment>
<feature type="region of interest" description="Disordered" evidence="1">
    <location>
        <begin position="1"/>
        <end position="99"/>
    </location>
</feature>
<sequence length="99" mass="10679">MSKFSVQHCPANQIQANKKPQSQKGRGSPAVPPLLTPAAHRRSAHSTRDNGRYPAGTTGNHRSPRRLWDEFTRSTGAGLSPFPGSLDPGTRYCSPSSPI</sequence>
<evidence type="ECO:0000256" key="1">
    <source>
        <dbReference type="SAM" id="MobiDB-lite"/>
    </source>
</evidence>
<dbReference type="AlphaFoldDB" id="I4EDE5"/>
<gene>
    <name evidence="2" type="ORF">NITHO_1470010</name>
</gene>
<proteinExistence type="predicted"/>
<name>I4EDE5_9BACT</name>
<organism evidence="2 3">
    <name type="scientific">Nitrolancea hollandica Lb</name>
    <dbReference type="NCBI Taxonomy" id="1129897"/>
    <lineage>
        <taxon>Bacteria</taxon>
        <taxon>Pseudomonadati</taxon>
        <taxon>Thermomicrobiota</taxon>
        <taxon>Thermomicrobia</taxon>
        <taxon>Sphaerobacterales</taxon>
        <taxon>Sphaerobacterineae</taxon>
        <taxon>Sphaerobacteraceae</taxon>
        <taxon>Nitrolancea</taxon>
    </lineage>
</organism>
<dbReference type="EMBL" id="CAGS01000054">
    <property type="protein sequence ID" value="CCF82707.1"/>
    <property type="molecule type" value="Genomic_DNA"/>
</dbReference>
<protein>
    <submittedName>
        <fullName evidence="2">Uncharacterized protein</fullName>
    </submittedName>
</protein>
<keyword evidence="3" id="KW-1185">Reference proteome</keyword>
<evidence type="ECO:0000313" key="3">
    <source>
        <dbReference type="Proteomes" id="UP000004221"/>
    </source>
</evidence>